<evidence type="ECO:0000313" key="1">
    <source>
        <dbReference type="EMBL" id="CAG2211265.1"/>
    </source>
</evidence>
<dbReference type="EMBL" id="CAJPWZ010001257">
    <property type="protein sequence ID" value="CAG2211265.1"/>
    <property type="molecule type" value="Genomic_DNA"/>
</dbReference>
<accession>A0A8S3RWX6</accession>
<dbReference type="AlphaFoldDB" id="A0A8S3RWX6"/>
<name>A0A8S3RWX6_MYTED</name>
<proteinExistence type="predicted"/>
<dbReference type="Proteomes" id="UP000683360">
    <property type="component" value="Unassembled WGS sequence"/>
</dbReference>
<keyword evidence="2" id="KW-1185">Reference proteome</keyword>
<gene>
    <name evidence="1" type="ORF">MEDL_25328</name>
</gene>
<reference evidence="1" key="1">
    <citation type="submission" date="2021-03" db="EMBL/GenBank/DDBJ databases">
        <authorList>
            <person name="Bekaert M."/>
        </authorList>
    </citation>
    <scope>NUCLEOTIDE SEQUENCE</scope>
</reference>
<organism evidence="1 2">
    <name type="scientific">Mytilus edulis</name>
    <name type="common">Blue mussel</name>
    <dbReference type="NCBI Taxonomy" id="6550"/>
    <lineage>
        <taxon>Eukaryota</taxon>
        <taxon>Metazoa</taxon>
        <taxon>Spiralia</taxon>
        <taxon>Lophotrochozoa</taxon>
        <taxon>Mollusca</taxon>
        <taxon>Bivalvia</taxon>
        <taxon>Autobranchia</taxon>
        <taxon>Pteriomorphia</taxon>
        <taxon>Mytilida</taxon>
        <taxon>Mytiloidea</taxon>
        <taxon>Mytilidae</taxon>
        <taxon>Mytilinae</taxon>
        <taxon>Mytilus</taxon>
    </lineage>
</organism>
<comment type="caution">
    <text evidence="1">The sequence shown here is derived from an EMBL/GenBank/DDBJ whole genome shotgun (WGS) entry which is preliminary data.</text>
</comment>
<protein>
    <submittedName>
        <fullName evidence="1">Uncharacterized protein</fullName>
    </submittedName>
</protein>
<evidence type="ECO:0000313" key="2">
    <source>
        <dbReference type="Proteomes" id="UP000683360"/>
    </source>
</evidence>
<sequence>MRPIDERLQNLFFVDPTTTNKILDESTTGKSSDNRANVELVAKWKRPTCFQSGIPQESQCNNSIEMDDRPYHAYNIINDEDVVDDLHLQRMQVQMSTEYMDVIRSSNSIASSKSKSETSYDTPCQDLLSGEKSKNNVDFRSWISGDIISSSSDEHQNTTQDYLNLYQPLIKVSQPKREEYLKLEPVNRIDRNSLNYKTSVISENEYIFPHSLQLGTCLLWQLHEHENFQVKSEFGHFQRLCSKIKGRVSKSCENLAINRLQKKTSSEKDDKFRNSSEDHAFNNTFKWKSESDIFWKISRINNNFK</sequence>